<dbReference type="PROSITE" id="PS50943">
    <property type="entry name" value="HTH_CROC1"/>
    <property type="match status" value="1"/>
</dbReference>
<dbReference type="Pfam" id="PF01381">
    <property type="entry name" value="HTH_3"/>
    <property type="match status" value="1"/>
</dbReference>
<evidence type="ECO:0000256" key="1">
    <source>
        <dbReference type="ARBA" id="ARBA00023125"/>
    </source>
</evidence>
<accession>A0ABZ0I7Y4</accession>
<protein>
    <submittedName>
        <fullName evidence="3">XRE family transcriptional regulator</fullName>
    </submittedName>
</protein>
<gene>
    <name evidence="3" type="ORF">R0135_08305</name>
</gene>
<dbReference type="InterPro" id="IPR050807">
    <property type="entry name" value="TransReg_Diox_bact_type"/>
</dbReference>
<dbReference type="SUPFAM" id="SSF51182">
    <property type="entry name" value="RmlC-like cupins"/>
    <property type="match status" value="1"/>
</dbReference>
<keyword evidence="1" id="KW-0238">DNA-binding</keyword>
<dbReference type="SUPFAM" id="SSF47413">
    <property type="entry name" value="lambda repressor-like DNA-binding domains"/>
    <property type="match status" value="1"/>
</dbReference>
<sequence length="186" mass="20095">MTDSTSRLLGERVSQLRQLQSMTLEQLAAASGVSRSMLSQIERCKANPTLAVTQRIAQTFGISIGELVDDPNASASIDVVRGDDPGTLFRADSECELRTLSPLQLEKNIEFYVITLQPGAELASAAHFEGTREMFSVSQGAATVSTGNSEVALMTGDTAHYRADIPHVIRCEGEEALKGFLVVSYR</sequence>
<evidence type="ECO:0000313" key="3">
    <source>
        <dbReference type="EMBL" id="WOJ95162.1"/>
    </source>
</evidence>
<dbReference type="InterPro" id="IPR011051">
    <property type="entry name" value="RmlC_Cupin_sf"/>
</dbReference>
<proteinExistence type="predicted"/>
<dbReference type="Proteomes" id="UP001626537">
    <property type="component" value="Chromosome"/>
</dbReference>
<dbReference type="CDD" id="cd00093">
    <property type="entry name" value="HTH_XRE"/>
    <property type="match status" value="1"/>
</dbReference>
<dbReference type="RefSeq" id="WP_407349797.1">
    <property type="nucleotide sequence ID" value="NZ_CP136864.1"/>
</dbReference>
<reference evidence="3 4" key="1">
    <citation type="submission" date="2023-10" db="EMBL/GenBank/DDBJ databases">
        <title>Two novel species belonging to the OM43/NOR5 clade.</title>
        <authorList>
            <person name="Park M."/>
        </authorList>
    </citation>
    <scope>NUCLEOTIDE SEQUENCE [LARGE SCALE GENOMIC DNA]</scope>
    <source>
        <strain evidence="3 4">IMCC43200</strain>
    </source>
</reference>
<feature type="domain" description="HTH cro/C1-type" evidence="2">
    <location>
        <begin position="13"/>
        <end position="67"/>
    </location>
</feature>
<dbReference type="InterPro" id="IPR001387">
    <property type="entry name" value="Cro/C1-type_HTH"/>
</dbReference>
<name>A0ABZ0I7Y4_9GAMM</name>
<dbReference type="InterPro" id="IPR013096">
    <property type="entry name" value="Cupin_2"/>
</dbReference>
<dbReference type="EMBL" id="CP136864">
    <property type="protein sequence ID" value="WOJ95162.1"/>
    <property type="molecule type" value="Genomic_DNA"/>
</dbReference>
<dbReference type="CDD" id="cd02209">
    <property type="entry name" value="cupin_XRE_C"/>
    <property type="match status" value="1"/>
</dbReference>
<dbReference type="PANTHER" id="PTHR46797:SF1">
    <property type="entry name" value="METHYLPHOSPHONATE SYNTHASE"/>
    <property type="match status" value="1"/>
</dbReference>
<dbReference type="Gene3D" id="1.10.260.40">
    <property type="entry name" value="lambda repressor-like DNA-binding domains"/>
    <property type="match status" value="1"/>
</dbReference>
<organism evidence="3 4">
    <name type="scientific">Congregibacter variabilis</name>
    <dbReference type="NCBI Taxonomy" id="3081200"/>
    <lineage>
        <taxon>Bacteria</taxon>
        <taxon>Pseudomonadati</taxon>
        <taxon>Pseudomonadota</taxon>
        <taxon>Gammaproteobacteria</taxon>
        <taxon>Cellvibrionales</taxon>
        <taxon>Halieaceae</taxon>
        <taxon>Congregibacter</taxon>
    </lineage>
</organism>
<dbReference type="Gene3D" id="2.60.120.10">
    <property type="entry name" value="Jelly Rolls"/>
    <property type="match status" value="1"/>
</dbReference>
<evidence type="ECO:0000313" key="4">
    <source>
        <dbReference type="Proteomes" id="UP001626537"/>
    </source>
</evidence>
<keyword evidence="4" id="KW-1185">Reference proteome</keyword>
<dbReference type="InterPro" id="IPR010982">
    <property type="entry name" value="Lambda_DNA-bd_dom_sf"/>
</dbReference>
<dbReference type="Pfam" id="PF07883">
    <property type="entry name" value="Cupin_2"/>
    <property type="match status" value="1"/>
</dbReference>
<dbReference type="InterPro" id="IPR014710">
    <property type="entry name" value="RmlC-like_jellyroll"/>
</dbReference>
<dbReference type="SMART" id="SM00530">
    <property type="entry name" value="HTH_XRE"/>
    <property type="match status" value="1"/>
</dbReference>
<dbReference type="PANTHER" id="PTHR46797">
    <property type="entry name" value="HTH-TYPE TRANSCRIPTIONAL REGULATOR"/>
    <property type="match status" value="1"/>
</dbReference>
<evidence type="ECO:0000259" key="2">
    <source>
        <dbReference type="PROSITE" id="PS50943"/>
    </source>
</evidence>